<reference evidence="4 5" key="1">
    <citation type="submission" date="2020-08" db="EMBL/GenBank/DDBJ databases">
        <title>Sequencing the genomes of 1000 actinobacteria strains.</title>
        <authorList>
            <person name="Klenk H.-P."/>
        </authorList>
    </citation>
    <scope>NUCLEOTIDE SEQUENCE [LARGE SCALE GENOMIC DNA]</scope>
    <source>
        <strain evidence="4 5">DSM 45809</strain>
    </source>
</reference>
<name>A0A7W7MD29_9ACTN</name>
<accession>A0A7W7MD29</accession>
<feature type="transmembrane region" description="Helical" evidence="2">
    <location>
        <begin position="37"/>
        <end position="59"/>
    </location>
</feature>
<dbReference type="Pfam" id="PF18075">
    <property type="entry name" value="FtsX_ECD"/>
    <property type="match status" value="1"/>
</dbReference>
<dbReference type="Gene3D" id="3.30.70.3040">
    <property type="match status" value="1"/>
</dbReference>
<comment type="caution">
    <text evidence="4">The sequence shown here is derived from an EMBL/GenBank/DDBJ whole genome shotgun (WGS) entry which is preliminary data.</text>
</comment>
<feature type="domain" description="FtsX extracellular" evidence="3">
    <location>
        <begin position="73"/>
        <end position="138"/>
    </location>
</feature>
<gene>
    <name evidence="4" type="ORF">BJY16_008764</name>
</gene>
<evidence type="ECO:0000313" key="5">
    <source>
        <dbReference type="Proteomes" id="UP000546162"/>
    </source>
</evidence>
<keyword evidence="2" id="KW-0812">Transmembrane</keyword>
<evidence type="ECO:0000313" key="4">
    <source>
        <dbReference type="EMBL" id="MBB4745305.1"/>
    </source>
</evidence>
<proteinExistence type="predicted"/>
<sequence length="177" mass="18496">MSDVSVPPGEPAEKPAPKTPSGRFLAPEPAPQPSRGWVLPALLALVVGAGATFGGLWLAGWRQAPEHQYNLLVVLKLDATPQQKDAAKATLTDLPGRSSDVVLVSKAESYANAQKTYAGTEELKKLTEATTPESFKVSSVGTTFSCSPLLPLADQGVSSLSIVQLETADEPGAKITC</sequence>
<keyword evidence="2" id="KW-1133">Transmembrane helix</keyword>
<evidence type="ECO:0000259" key="3">
    <source>
        <dbReference type="Pfam" id="PF18075"/>
    </source>
</evidence>
<dbReference type="InterPro" id="IPR040690">
    <property type="entry name" value="FtsX_ECD"/>
</dbReference>
<evidence type="ECO:0000256" key="1">
    <source>
        <dbReference type="SAM" id="MobiDB-lite"/>
    </source>
</evidence>
<organism evidence="4 5">
    <name type="scientific">Actinoplanes octamycinicus</name>
    <dbReference type="NCBI Taxonomy" id="135948"/>
    <lineage>
        <taxon>Bacteria</taxon>
        <taxon>Bacillati</taxon>
        <taxon>Actinomycetota</taxon>
        <taxon>Actinomycetes</taxon>
        <taxon>Micromonosporales</taxon>
        <taxon>Micromonosporaceae</taxon>
        <taxon>Actinoplanes</taxon>
    </lineage>
</organism>
<keyword evidence="2" id="KW-0472">Membrane</keyword>
<dbReference type="EMBL" id="JACHNB010000001">
    <property type="protein sequence ID" value="MBB4745305.1"/>
    <property type="molecule type" value="Genomic_DNA"/>
</dbReference>
<feature type="region of interest" description="Disordered" evidence="1">
    <location>
        <begin position="1"/>
        <end position="30"/>
    </location>
</feature>
<evidence type="ECO:0000256" key="2">
    <source>
        <dbReference type="SAM" id="Phobius"/>
    </source>
</evidence>
<protein>
    <recommendedName>
        <fullName evidence="3">FtsX extracellular domain-containing protein</fullName>
    </recommendedName>
</protein>
<dbReference type="RefSeq" id="WP_185045577.1">
    <property type="nucleotide sequence ID" value="NZ_BAABFG010000005.1"/>
</dbReference>
<keyword evidence="5" id="KW-1185">Reference proteome</keyword>
<dbReference type="Proteomes" id="UP000546162">
    <property type="component" value="Unassembled WGS sequence"/>
</dbReference>
<dbReference type="AlphaFoldDB" id="A0A7W7MD29"/>